<feature type="domain" description="Competence protein CoiA nuclease-like" evidence="1">
    <location>
        <begin position="69"/>
        <end position="198"/>
    </location>
</feature>
<dbReference type="Pfam" id="PF06054">
    <property type="entry name" value="CoiA_nuc"/>
    <property type="match status" value="1"/>
</dbReference>
<name>A0A0U5BFH5_9BACL</name>
<reference evidence="3 4" key="1">
    <citation type="submission" date="2015-12" db="EMBL/GenBank/DDBJ databases">
        <title>Genome sequence of Aneurinibacillus soli.</title>
        <authorList>
            <person name="Lee J.S."/>
            <person name="Lee K.C."/>
            <person name="Kim K.K."/>
            <person name="Lee B.W."/>
        </authorList>
    </citation>
    <scope>NUCLEOTIDE SEQUENCE [LARGE SCALE GENOMIC DNA]</scope>
    <source>
        <strain evidence="3 4">CB4</strain>
    </source>
</reference>
<dbReference type="Proteomes" id="UP000217696">
    <property type="component" value="Chromosome"/>
</dbReference>
<evidence type="ECO:0000259" key="2">
    <source>
        <dbReference type="Pfam" id="PF25164"/>
    </source>
</evidence>
<dbReference type="InterPro" id="IPR010330">
    <property type="entry name" value="CoiA_nuc"/>
</dbReference>
<sequence>MFSAVTKEGHSVNCIHNSEDWLRQLTNVEKRVICPECKEQMVFRAGRLRRAHFAHQPKVVCTYPYYEPETKEHLEGKLLLYNKLRGLFPKSQVEIEHRIEETNQRSDVIVIHPDGEKWAFEFQCYKISGEAWLQRHRLYKKAGIKDFWVLGDSIHRYGKTDHEEDKEKHRLVELEQVIYKHTAHLHYINTEQKIFRYIKNGDLDTTLLYYPTELIIPLQNVTINKQRWWSREIELLYIKEEAERKRKEEEKRQEQERKQTEIEQARQRYKAIVQERRQLTKSMTEKEKMLFLQLCQKHQFTSQNFPGLFHAQTNYSELIATPVQLWKLWIYNEFIYQKRGRKLWMPEVTKRFLRLKDKGMMRLGKYSKDPHFSFAFYSFVHNLEQIHMLARIDTRGKYYFVVVDELPIYHEEKQNAIITMGIEETLPYELYRNDSQIPQFYSDFLQAIGRTYEEAEITDEKKHFAVKAHSSNVFPAYQHSMTATAVKTCSRIKVSENEKRNIHEEISGLSDMEKQAVKHYLKQGTESAKEITENLISEHGASSARYEHTGKYRLYPFVCQYLDFLVGCGLVTYKGNEKGERFYRWVVYG</sequence>
<gene>
    <name evidence="3" type="ORF">CB4_03977</name>
</gene>
<evidence type="ECO:0000313" key="3">
    <source>
        <dbReference type="EMBL" id="BAU29740.1"/>
    </source>
</evidence>
<protein>
    <submittedName>
        <fullName evidence="3">Competence protein CoiA-like family protein</fullName>
    </submittedName>
</protein>
<keyword evidence="4" id="KW-1185">Reference proteome</keyword>
<feature type="domain" description="Competence protein CoiA-like N-terminal" evidence="2">
    <location>
        <begin position="22"/>
        <end position="63"/>
    </location>
</feature>
<dbReference type="Pfam" id="PF25164">
    <property type="entry name" value="CoiA_N"/>
    <property type="match status" value="1"/>
</dbReference>
<dbReference type="AlphaFoldDB" id="A0A0U5BFH5"/>
<dbReference type="KEGG" id="asoc:CB4_03977"/>
<dbReference type="InterPro" id="IPR057253">
    <property type="entry name" value="CoiA-like_N"/>
</dbReference>
<accession>A0A0U5BFH5</accession>
<proteinExistence type="predicted"/>
<dbReference type="RefSeq" id="WP_096467393.1">
    <property type="nucleotide sequence ID" value="NZ_AP017312.1"/>
</dbReference>
<evidence type="ECO:0000259" key="1">
    <source>
        <dbReference type="Pfam" id="PF06054"/>
    </source>
</evidence>
<organism evidence="3 4">
    <name type="scientific">Aneurinibacillus soli</name>
    <dbReference type="NCBI Taxonomy" id="1500254"/>
    <lineage>
        <taxon>Bacteria</taxon>
        <taxon>Bacillati</taxon>
        <taxon>Bacillota</taxon>
        <taxon>Bacilli</taxon>
        <taxon>Bacillales</taxon>
        <taxon>Paenibacillaceae</taxon>
        <taxon>Aneurinibacillus group</taxon>
        <taxon>Aneurinibacillus</taxon>
    </lineage>
</organism>
<dbReference type="OrthoDB" id="141332at2"/>
<dbReference type="EMBL" id="AP017312">
    <property type="protein sequence ID" value="BAU29740.1"/>
    <property type="molecule type" value="Genomic_DNA"/>
</dbReference>
<evidence type="ECO:0000313" key="4">
    <source>
        <dbReference type="Proteomes" id="UP000217696"/>
    </source>
</evidence>